<evidence type="ECO:0000313" key="1">
    <source>
        <dbReference type="EMBL" id="KAL0929931.1"/>
    </source>
</evidence>
<organism evidence="1 2">
    <name type="scientific">Colletotrichum truncatum</name>
    <name type="common">Anthracnose fungus</name>
    <name type="synonym">Colletotrichum capsici</name>
    <dbReference type="NCBI Taxonomy" id="5467"/>
    <lineage>
        <taxon>Eukaryota</taxon>
        <taxon>Fungi</taxon>
        <taxon>Dikarya</taxon>
        <taxon>Ascomycota</taxon>
        <taxon>Pezizomycotina</taxon>
        <taxon>Sordariomycetes</taxon>
        <taxon>Hypocreomycetidae</taxon>
        <taxon>Glomerellales</taxon>
        <taxon>Glomerellaceae</taxon>
        <taxon>Colletotrichum</taxon>
        <taxon>Colletotrichum truncatum species complex</taxon>
    </lineage>
</organism>
<protein>
    <submittedName>
        <fullName evidence="1">Uncharacterized protein</fullName>
    </submittedName>
</protein>
<keyword evidence="2" id="KW-1185">Reference proteome</keyword>
<gene>
    <name evidence="1" type="ORF">CTRU02_215140</name>
</gene>
<accession>A0ACC3YDJ5</accession>
<sequence length="476" mass="52794">MAAAPRIRIEANADVSHCLSQIRQAYHLHAQQQLAPGRIPDLWTTLHRTHYTHGWRMHASQSGQPGWKPPTLGTEDDPRDFVPFLRRQLAPDELAFALFVVFQGHRTSMRDDAGAEVKRRYNALRGNVGNFSEDDIMFELGPEVLRSTPALRTLNSLLNPRETAALRFHPVAVFRAVRAEMLERHHDAVNPPSVLPIDVNRAALRLRPRAASASASATPTPAPQVGVALAAAQYHAQQQAQQQGPEEEGGGEEEQQEDGFRAPSVPSHDGSLFPPTSHKRKSAGGPASPIAPRRRRLNQAVEGDEEDEESVPPPKAQQRHQEQQQQQKQQQEEEDEDPDSGRRESTPGCDCSFLDDAPFPPSRPQSPSIPSFSPLLDTPRTPIRAEPLPSGAVSSPADFRTPPQGPLVLPAEARPVVREELERWREIVRLVQAMPEPTGNSLWVETVRAATQSMRPVSLWVENMLDEDALRDDTAQ</sequence>
<proteinExistence type="predicted"/>
<dbReference type="Proteomes" id="UP000805649">
    <property type="component" value="Unassembled WGS sequence"/>
</dbReference>
<dbReference type="EMBL" id="VUJX02000013">
    <property type="protein sequence ID" value="KAL0929931.1"/>
    <property type="molecule type" value="Genomic_DNA"/>
</dbReference>
<evidence type="ECO:0000313" key="2">
    <source>
        <dbReference type="Proteomes" id="UP000805649"/>
    </source>
</evidence>
<reference evidence="1 2" key="1">
    <citation type="journal article" date="2020" name="Phytopathology">
        <title>Genome Sequence Resources of Colletotrichum truncatum, C. plurivorum, C. musicola, and C. sojae: Four Species Pathogenic to Soybean (Glycine max).</title>
        <authorList>
            <person name="Rogerio F."/>
            <person name="Boufleur T.R."/>
            <person name="Ciampi-Guillardi M."/>
            <person name="Sukno S.A."/>
            <person name="Thon M.R."/>
            <person name="Massola Junior N.S."/>
            <person name="Baroncelli R."/>
        </authorList>
    </citation>
    <scope>NUCLEOTIDE SEQUENCE [LARGE SCALE GENOMIC DNA]</scope>
    <source>
        <strain evidence="1 2">CMES1059</strain>
    </source>
</reference>
<name>A0ACC3YDJ5_COLTU</name>
<comment type="caution">
    <text evidence="1">The sequence shown here is derived from an EMBL/GenBank/DDBJ whole genome shotgun (WGS) entry which is preliminary data.</text>
</comment>